<comment type="caution">
    <text evidence="2">The sequence shown here is derived from an EMBL/GenBank/DDBJ whole genome shotgun (WGS) entry which is preliminary data.</text>
</comment>
<organism evidence="2 3">
    <name type="scientific">Steroidobacter flavus</name>
    <dbReference type="NCBI Taxonomy" id="1842136"/>
    <lineage>
        <taxon>Bacteria</taxon>
        <taxon>Pseudomonadati</taxon>
        <taxon>Pseudomonadota</taxon>
        <taxon>Gammaproteobacteria</taxon>
        <taxon>Steroidobacterales</taxon>
        <taxon>Steroidobacteraceae</taxon>
        <taxon>Steroidobacter</taxon>
    </lineage>
</organism>
<dbReference type="InterPro" id="IPR010281">
    <property type="entry name" value="DUF885"/>
</dbReference>
<evidence type="ECO:0000313" key="2">
    <source>
        <dbReference type="EMBL" id="MFC4312524.1"/>
    </source>
</evidence>
<feature type="chain" id="PRO_5045573753" evidence="1">
    <location>
        <begin position="19"/>
        <end position="600"/>
    </location>
</feature>
<keyword evidence="3" id="KW-1185">Reference proteome</keyword>
<sequence>MKRTPVLALLLLAAPVLAASAPARTDDQDARLKAFLDTAYDTRVALSPERMTLLGLKREYGRLDDYTPTSAERELRFLLGQRAQLERQFDVATLGPQARLSYQLFKGDVDRFEQTTRWRGHRFVFSALDMPTSNLPLFLINNHRIDTTADAEAYVSRLREVERVMAEISADLTTRAASGAIEPQFIFEAAISSARQVIAGAPFVDGPDTPLWADFKTKLSKLDVQGAARNRLLADAEAALRGPFRRGYEHIIATLESVAKRASSNDGVWRLPNGAAYYASRVAISTTTALSPDEIHNIGLQEMARIQEEMRALMRKLEFQGSLQEFFAHIKTAPQFHYPNSEAGRAEYLVDASAVVDEVMSKAPAKFRRLPKAQLEVRAVEKWREASAPIAFYNVGAPDGSRPGIVYINLADLSQTLKPQLASIACHEGAPGHHFQFSLASELEDLPKFRRRGNYFAYGEGWGMYAESFCDELGIYQDPYSKLGQLAGDALRAARLVADTGVNAKRWTREQARNYLRENTLLSDLDASREVDRYLSVPGQATSYKIGHLKILELRRRAEAALGTRFDIRDFHDVVLANGALPLDVLEQQVVAYISRVKNP</sequence>
<evidence type="ECO:0000256" key="1">
    <source>
        <dbReference type="SAM" id="SignalP"/>
    </source>
</evidence>
<dbReference type="EMBL" id="JBHSDU010000014">
    <property type="protein sequence ID" value="MFC4312524.1"/>
    <property type="molecule type" value="Genomic_DNA"/>
</dbReference>
<reference evidence="3" key="1">
    <citation type="journal article" date="2019" name="Int. J. Syst. Evol. Microbiol.">
        <title>The Global Catalogue of Microorganisms (GCM) 10K type strain sequencing project: providing services to taxonomists for standard genome sequencing and annotation.</title>
        <authorList>
            <consortium name="The Broad Institute Genomics Platform"/>
            <consortium name="The Broad Institute Genome Sequencing Center for Infectious Disease"/>
            <person name="Wu L."/>
            <person name="Ma J."/>
        </authorList>
    </citation>
    <scope>NUCLEOTIDE SEQUENCE [LARGE SCALE GENOMIC DNA]</scope>
    <source>
        <strain evidence="3">CGMCC 1.10759</strain>
    </source>
</reference>
<dbReference type="PANTHER" id="PTHR33361:SF16">
    <property type="entry name" value="DUF885 DOMAIN-CONTAINING PROTEIN"/>
    <property type="match status" value="1"/>
</dbReference>
<keyword evidence="1" id="KW-0732">Signal</keyword>
<dbReference type="RefSeq" id="WP_380601991.1">
    <property type="nucleotide sequence ID" value="NZ_JBHSDU010000014.1"/>
</dbReference>
<name>A0ABV8T1F8_9GAMM</name>
<proteinExistence type="predicted"/>
<protein>
    <submittedName>
        <fullName evidence="2">DUF885 domain-containing protein</fullName>
    </submittedName>
</protein>
<dbReference type="Pfam" id="PF05960">
    <property type="entry name" value="DUF885"/>
    <property type="match status" value="1"/>
</dbReference>
<feature type="signal peptide" evidence="1">
    <location>
        <begin position="1"/>
        <end position="18"/>
    </location>
</feature>
<accession>A0ABV8T1F8</accession>
<evidence type="ECO:0000313" key="3">
    <source>
        <dbReference type="Proteomes" id="UP001595904"/>
    </source>
</evidence>
<dbReference type="Proteomes" id="UP001595904">
    <property type="component" value="Unassembled WGS sequence"/>
</dbReference>
<dbReference type="PANTHER" id="PTHR33361">
    <property type="entry name" value="GLR0591 PROTEIN"/>
    <property type="match status" value="1"/>
</dbReference>
<gene>
    <name evidence="2" type="ORF">ACFPN2_25800</name>
</gene>